<dbReference type="OrthoDB" id="4558119at2"/>
<feature type="compositionally biased region" description="Acidic residues" evidence="1">
    <location>
        <begin position="152"/>
        <end position="161"/>
    </location>
</feature>
<dbReference type="KEGG" id="srt:Srot_0500"/>
<gene>
    <name evidence="2" type="ordered locus">Srot_0500</name>
</gene>
<evidence type="ECO:0000313" key="3">
    <source>
        <dbReference type="Proteomes" id="UP000002247"/>
    </source>
</evidence>
<accession>D6ZC08</accession>
<feature type="compositionally biased region" description="Basic and acidic residues" evidence="1">
    <location>
        <begin position="130"/>
        <end position="142"/>
    </location>
</feature>
<feature type="compositionally biased region" description="Acidic residues" evidence="1">
    <location>
        <begin position="116"/>
        <end position="125"/>
    </location>
</feature>
<dbReference type="HOGENOM" id="CLU_139185_0_0_11"/>
<dbReference type="Proteomes" id="UP000002247">
    <property type="component" value="Chromosome"/>
</dbReference>
<name>D6ZC08_SEGRD</name>
<dbReference type="STRING" id="640132.Srot_0500"/>
<sequence>MSTPEPDPVLDIARGDPAVSKALSSSLKILRNKSDDPAFKTMVDEILAGKKSLREAASSQAFNQGIADKAQAGFEWYRNLSEEERERGAEQGRSQLARLREELLYQPKEQPHSQEDGADDDDESSFDYSDPLRRNAKDEDFPTHSSLRHLEEADDEDEGFDPSDPLGRRR</sequence>
<dbReference type="AlphaFoldDB" id="D6ZC08"/>
<feature type="region of interest" description="Disordered" evidence="1">
    <location>
        <begin position="82"/>
        <end position="170"/>
    </location>
</feature>
<proteinExistence type="predicted"/>
<protein>
    <submittedName>
        <fullName evidence="2">Uncharacterized protein</fullName>
    </submittedName>
</protein>
<dbReference type="eggNOG" id="ENOG502ZGV9">
    <property type="taxonomic scope" value="Bacteria"/>
</dbReference>
<evidence type="ECO:0000256" key="1">
    <source>
        <dbReference type="SAM" id="MobiDB-lite"/>
    </source>
</evidence>
<dbReference type="EMBL" id="CP001958">
    <property type="protein sequence ID" value="ADG96985.1"/>
    <property type="molecule type" value="Genomic_DNA"/>
</dbReference>
<evidence type="ECO:0000313" key="2">
    <source>
        <dbReference type="EMBL" id="ADG96985.1"/>
    </source>
</evidence>
<organism evidence="2 3">
    <name type="scientific">Segniliparus rotundus (strain ATCC BAA-972 / CDC 1076 / CIP 108378 / DSM 44985 / JCM 13578)</name>
    <dbReference type="NCBI Taxonomy" id="640132"/>
    <lineage>
        <taxon>Bacteria</taxon>
        <taxon>Bacillati</taxon>
        <taxon>Actinomycetota</taxon>
        <taxon>Actinomycetes</taxon>
        <taxon>Mycobacteriales</taxon>
        <taxon>Segniliparaceae</taxon>
        <taxon>Segniliparus</taxon>
    </lineage>
</organism>
<keyword evidence="3" id="KW-1185">Reference proteome</keyword>
<feature type="compositionally biased region" description="Basic and acidic residues" evidence="1">
    <location>
        <begin position="98"/>
        <end position="115"/>
    </location>
</feature>
<reference evidence="2 3" key="1">
    <citation type="journal article" date="2010" name="Stand. Genomic Sci.">
        <title>Complete genome sequence of Segniliparus rotundus type strain (CDC 1076).</title>
        <authorList>
            <person name="Sikorski J."/>
            <person name="Lapidus A."/>
            <person name="Copeland A."/>
            <person name="Misra M."/>
            <person name="Glavina Del Rio T."/>
            <person name="Nolan M."/>
            <person name="Lucas S."/>
            <person name="Chen F."/>
            <person name="Tice H."/>
            <person name="Cheng J.F."/>
            <person name="Jando M."/>
            <person name="Schneider S."/>
            <person name="Bruce D."/>
            <person name="Goodwin L."/>
            <person name="Pitluck S."/>
            <person name="Liolios K."/>
            <person name="Mikhailova N."/>
            <person name="Pati A."/>
            <person name="Ivanova N."/>
            <person name="Mavromatis K."/>
            <person name="Chen A."/>
            <person name="Palaniappan K."/>
            <person name="Chertkov O."/>
            <person name="Land M."/>
            <person name="Hauser L."/>
            <person name="Chang Y.J."/>
            <person name="Jeffries C.D."/>
            <person name="Brettin T."/>
            <person name="Detter J.C."/>
            <person name="Han C."/>
            <person name="Rohde M."/>
            <person name="Goker M."/>
            <person name="Bristow J."/>
            <person name="Eisen J.A."/>
            <person name="Markowitz V."/>
            <person name="Hugenholtz P."/>
            <person name="Kyrpides N.C."/>
            <person name="Klenk H.P."/>
        </authorList>
    </citation>
    <scope>NUCLEOTIDE SEQUENCE [LARGE SCALE GENOMIC DNA]</scope>
    <source>
        <strain evidence="3">ATCC BAA-972 / CDC 1076 / CIP 108378 / DSM 44985 / JCM 13578</strain>
    </source>
</reference>